<dbReference type="AlphaFoldDB" id="A0A512M935"/>
<dbReference type="GO" id="GO:0006777">
    <property type="term" value="P:Mo-molybdopterin cofactor biosynthetic process"/>
    <property type="evidence" value="ECO:0007669"/>
    <property type="project" value="UniProtKB-KW"/>
</dbReference>
<dbReference type="NCBIfam" id="NF006870">
    <property type="entry name" value="PRK09364.1"/>
    <property type="match status" value="1"/>
</dbReference>
<evidence type="ECO:0000256" key="5">
    <source>
        <dbReference type="ARBA" id="ARBA00023239"/>
    </source>
</evidence>
<evidence type="ECO:0000256" key="3">
    <source>
        <dbReference type="ARBA" id="ARBA00012575"/>
    </source>
</evidence>
<gene>
    <name evidence="8" type="primary">moaC</name>
    <name evidence="8" type="ORF">BGE01nite_25450</name>
</gene>
<dbReference type="PANTHER" id="PTHR22960:SF29">
    <property type="entry name" value="CYCLIC PYRANOPTERIN MONOPHOSPHATE SYNTHASE"/>
    <property type="match status" value="1"/>
</dbReference>
<comment type="pathway">
    <text evidence="2">Cofactor biosynthesis; molybdopterin biosynthesis.</text>
</comment>
<dbReference type="EMBL" id="BKAG01000016">
    <property type="protein sequence ID" value="GEP43254.1"/>
    <property type="molecule type" value="Genomic_DNA"/>
</dbReference>
<evidence type="ECO:0000313" key="9">
    <source>
        <dbReference type="Proteomes" id="UP000321577"/>
    </source>
</evidence>
<dbReference type="Gene3D" id="3.30.70.640">
    <property type="entry name" value="Molybdopterin cofactor biosynthesis C (MoaC) domain"/>
    <property type="match status" value="1"/>
</dbReference>
<dbReference type="Pfam" id="PF01967">
    <property type="entry name" value="MoaC"/>
    <property type="match status" value="1"/>
</dbReference>
<dbReference type="EC" id="4.6.1.17" evidence="3"/>
<dbReference type="PANTHER" id="PTHR22960">
    <property type="entry name" value="MOLYBDOPTERIN COFACTOR SYNTHESIS PROTEIN A"/>
    <property type="match status" value="1"/>
</dbReference>
<organism evidence="8 9">
    <name type="scientific">Brevifollis gellanilyticus</name>
    <dbReference type="NCBI Taxonomy" id="748831"/>
    <lineage>
        <taxon>Bacteria</taxon>
        <taxon>Pseudomonadati</taxon>
        <taxon>Verrucomicrobiota</taxon>
        <taxon>Verrucomicrobiia</taxon>
        <taxon>Verrucomicrobiales</taxon>
        <taxon>Verrucomicrobiaceae</taxon>
    </lineage>
</organism>
<evidence type="ECO:0000256" key="2">
    <source>
        <dbReference type="ARBA" id="ARBA00005046"/>
    </source>
</evidence>
<sequence>MQPLRPSLFLLTVNCSLSIAYRPMNLTHTDDQGRASMVDISAKPPMSREAVAEAFIKLQGDTLALIRDNGLKKGDVLAVARIAGIQAAKQTQMLIPLCHQIALSKVAVDFEMTEHGIRIITTAKTIAQTGVEMEALTAASITALTIYDMCKAVDKTMRITDVRLVSKVKESGTGL</sequence>
<proteinExistence type="predicted"/>
<dbReference type="InterPro" id="IPR050105">
    <property type="entry name" value="MoCo_biosynth_MoaA/MoaC"/>
</dbReference>
<dbReference type="InterPro" id="IPR023045">
    <property type="entry name" value="MoaC"/>
</dbReference>
<evidence type="ECO:0000256" key="1">
    <source>
        <dbReference type="ARBA" id="ARBA00001637"/>
    </source>
</evidence>
<name>A0A512M935_9BACT</name>
<evidence type="ECO:0000256" key="6">
    <source>
        <dbReference type="ARBA" id="ARBA00055087"/>
    </source>
</evidence>
<evidence type="ECO:0000313" key="8">
    <source>
        <dbReference type="EMBL" id="GEP43254.1"/>
    </source>
</evidence>
<keyword evidence="5" id="KW-0456">Lyase</keyword>
<reference evidence="8 9" key="1">
    <citation type="submission" date="2019-07" db="EMBL/GenBank/DDBJ databases">
        <title>Whole genome shotgun sequence of Brevifollis gellanilyticus NBRC 108608.</title>
        <authorList>
            <person name="Hosoyama A."/>
            <person name="Uohara A."/>
            <person name="Ohji S."/>
            <person name="Ichikawa N."/>
        </authorList>
    </citation>
    <scope>NUCLEOTIDE SEQUENCE [LARGE SCALE GENOMIC DNA]</scope>
    <source>
        <strain evidence="8 9">NBRC 108608</strain>
    </source>
</reference>
<dbReference type="CDD" id="cd01420">
    <property type="entry name" value="MoaC_PE"/>
    <property type="match status" value="1"/>
</dbReference>
<dbReference type="UniPathway" id="UPA00344"/>
<dbReference type="InterPro" id="IPR002820">
    <property type="entry name" value="Mopterin_CF_biosynth-C_dom"/>
</dbReference>
<evidence type="ECO:0000259" key="7">
    <source>
        <dbReference type="Pfam" id="PF01967"/>
    </source>
</evidence>
<dbReference type="InterPro" id="IPR036522">
    <property type="entry name" value="MoaC_sf"/>
</dbReference>
<feature type="domain" description="Molybdopterin cofactor biosynthesis C (MoaC)" evidence="7">
    <location>
        <begin position="37"/>
        <end position="168"/>
    </location>
</feature>
<dbReference type="NCBIfam" id="TIGR00581">
    <property type="entry name" value="moaC"/>
    <property type="match status" value="1"/>
</dbReference>
<dbReference type="GO" id="GO:0061799">
    <property type="term" value="F:cyclic pyranopterin monophosphate synthase activity"/>
    <property type="evidence" value="ECO:0007669"/>
    <property type="project" value="UniProtKB-EC"/>
</dbReference>
<dbReference type="SUPFAM" id="SSF55040">
    <property type="entry name" value="Molybdenum cofactor biosynthesis protein C, MoaC"/>
    <property type="match status" value="1"/>
</dbReference>
<accession>A0A512M935</accession>
<dbReference type="Proteomes" id="UP000321577">
    <property type="component" value="Unassembled WGS sequence"/>
</dbReference>
<dbReference type="InterPro" id="IPR047594">
    <property type="entry name" value="MoaC_bact/euk"/>
</dbReference>
<comment type="caution">
    <text evidence="8">The sequence shown here is derived from an EMBL/GenBank/DDBJ whole genome shotgun (WGS) entry which is preliminary data.</text>
</comment>
<comment type="function">
    <text evidence="6">Catalyzes the conversion of (8S)-3',8-cyclo-7,8-dihydroguanosine 5'-triphosphate to cyclic pyranopterin monophosphate (cPMP).</text>
</comment>
<comment type="catalytic activity">
    <reaction evidence="1">
        <text>(8S)-3',8-cyclo-7,8-dihydroguanosine 5'-triphosphate = cyclic pyranopterin phosphate + diphosphate</text>
        <dbReference type="Rhea" id="RHEA:49580"/>
        <dbReference type="ChEBI" id="CHEBI:33019"/>
        <dbReference type="ChEBI" id="CHEBI:59648"/>
        <dbReference type="ChEBI" id="CHEBI:131766"/>
        <dbReference type="EC" id="4.6.1.17"/>
    </reaction>
</comment>
<keyword evidence="9" id="KW-1185">Reference proteome</keyword>
<keyword evidence="4" id="KW-0501">Molybdenum cofactor biosynthesis</keyword>
<protein>
    <recommendedName>
        <fullName evidence="3">cyclic pyranopterin monophosphate synthase</fullName>
        <ecNumber evidence="3">4.6.1.17</ecNumber>
    </recommendedName>
</protein>
<evidence type="ECO:0000256" key="4">
    <source>
        <dbReference type="ARBA" id="ARBA00023150"/>
    </source>
</evidence>